<evidence type="ECO:0000313" key="3">
    <source>
        <dbReference type="EMBL" id="CAD7586329.1"/>
    </source>
</evidence>
<feature type="region of interest" description="Disordered" evidence="1">
    <location>
        <begin position="203"/>
        <end position="226"/>
    </location>
</feature>
<dbReference type="CDD" id="cd01670">
    <property type="entry name" value="Death"/>
    <property type="match status" value="1"/>
</dbReference>
<dbReference type="InterPro" id="IPR011029">
    <property type="entry name" value="DEATH-like_dom_sf"/>
</dbReference>
<feature type="compositionally biased region" description="Basic and acidic residues" evidence="1">
    <location>
        <begin position="203"/>
        <end position="213"/>
    </location>
</feature>
<organism evidence="3">
    <name type="scientific">Timema genevievae</name>
    <name type="common">Walking stick</name>
    <dbReference type="NCBI Taxonomy" id="629358"/>
    <lineage>
        <taxon>Eukaryota</taxon>
        <taxon>Metazoa</taxon>
        <taxon>Ecdysozoa</taxon>
        <taxon>Arthropoda</taxon>
        <taxon>Hexapoda</taxon>
        <taxon>Insecta</taxon>
        <taxon>Pterygota</taxon>
        <taxon>Neoptera</taxon>
        <taxon>Polyneoptera</taxon>
        <taxon>Phasmatodea</taxon>
        <taxon>Timematodea</taxon>
        <taxon>Timematoidea</taxon>
        <taxon>Timematidae</taxon>
        <taxon>Timema</taxon>
    </lineage>
</organism>
<accession>A0A7R9JNS7</accession>
<feature type="domain" description="Death" evidence="2">
    <location>
        <begin position="127"/>
        <end position="191"/>
    </location>
</feature>
<dbReference type="GO" id="GO:0007165">
    <property type="term" value="P:signal transduction"/>
    <property type="evidence" value="ECO:0007669"/>
    <property type="project" value="InterPro"/>
</dbReference>
<dbReference type="AlphaFoldDB" id="A0A7R9JNS7"/>
<protein>
    <recommendedName>
        <fullName evidence="2">Death domain-containing protein</fullName>
    </recommendedName>
</protein>
<proteinExistence type="predicted"/>
<reference evidence="3" key="1">
    <citation type="submission" date="2020-11" db="EMBL/GenBank/DDBJ databases">
        <authorList>
            <person name="Tran Van P."/>
        </authorList>
    </citation>
    <scope>NUCLEOTIDE SEQUENCE</scope>
</reference>
<dbReference type="SUPFAM" id="SSF47986">
    <property type="entry name" value="DEATH domain"/>
    <property type="match status" value="1"/>
</dbReference>
<sequence length="443" mass="50165">MLGRVLLSCSSNLFSWGAGMVKLDCLFVSGGGSVHVASYSSPITSLVLTNSYEKLPEQIIPLNPCHADLRGSASAPPVLDHVVEELVEKTAPIHCGFLWNTQSGLKVCSQICQYVSSTKSSYLYAGWEDMATYLGLNPMHIKAIKYQFNCDPTELTLKVYAQSQTATIDKLVNCFWRMGRQDIIEKSREYLLGVDPRVTKLDSQKELTQERPWRKPGGSESSGEESRNIIQPKFLPFVDNVFQKNFSNDQNMLASREISNQSQTNFCQDEFVQWNTPTQEEPKEFDCYVMLTFASDGIKIAQELAQVFRFRVPEQPRIGVVILDEHADMVNTLAGEFVYSCFDQVNFIVPIITQGYVEAISSRRPAVNYVNCVDPKYAKLLYHLMDTEYLHNGCLNYRVRTIIPDPNIREALDHPVMNRPIFQAWEPFSNAKTLAKRLAAHKS</sequence>
<dbReference type="Gene3D" id="1.10.533.10">
    <property type="entry name" value="Death Domain, Fas"/>
    <property type="match status" value="1"/>
</dbReference>
<evidence type="ECO:0000259" key="2">
    <source>
        <dbReference type="PROSITE" id="PS50017"/>
    </source>
</evidence>
<dbReference type="EMBL" id="OE839237">
    <property type="protein sequence ID" value="CAD7586329.1"/>
    <property type="molecule type" value="Genomic_DNA"/>
</dbReference>
<evidence type="ECO:0000256" key="1">
    <source>
        <dbReference type="SAM" id="MobiDB-lite"/>
    </source>
</evidence>
<dbReference type="PROSITE" id="PS50017">
    <property type="entry name" value="DEATH_DOMAIN"/>
    <property type="match status" value="1"/>
</dbReference>
<name>A0A7R9JNS7_TIMGE</name>
<dbReference type="InterPro" id="IPR000488">
    <property type="entry name" value="Death_dom"/>
</dbReference>
<gene>
    <name evidence="3" type="ORF">TGEB3V08_LOCUS705</name>
</gene>
<dbReference type="Pfam" id="PF00531">
    <property type="entry name" value="Death"/>
    <property type="match status" value="1"/>
</dbReference>